<dbReference type="Proteomes" id="UP001500841">
    <property type="component" value="Unassembled WGS sequence"/>
</dbReference>
<dbReference type="InterPro" id="IPR028098">
    <property type="entry name" value="Glyco_trans_4-like_N"/>
</dbReference>
<evidence type="ECO:0000313" key="4">
    <source>
        <dbReference type="Proteomes" id="UP001500841"/>
    </source>
</evidence>
<organism evidence="3 4">
    <name type="scientific">Mucilaginibacter panaciglaebae</name>
    <dbReference type="NCBI Taxonomy" id="502331"/>
    <lineage>
        <taxon>Bacteria</taxon>
        <taxon>Pseudomonadati</taxon>
        <taxon>Bacteroidota</taxon>
        <taxon>Sphingobacteriia</taxon>
        <taxon>Sphingobacteriales</taxon>
        <taxon>Sphingobacteriaceae</taxon>
        <taxon>Mucilaginibacter</taxon>
    </lineage>
</organism>
<evidence type="ECO:0000313" key="3">
    <source>
        <dbReference type="EMBL" id="GAA4087106.1"/>
    </source>
</evidence>
<evidence type="ECO:0000259" key="1">
    <source>
        <dbReference type="Pfam" id="PF00534"/>
    </source>
</evidence>
<keyword evidence="4" id="KW-1185">Reference proteome</keyword>
<proteinExistence type="predicted"/>
<protein>
    <submittedName>
        <fullName evidence="3">Glycosyltransferase family 4 protein</fullName>
    </submittedName>
</protein>
<dbReference type="RefSeq" id="WP_345100868.1">
    <property type="nucleotide sequence ID" value="NZ_BAABCV010000002.1"/>
</dbReference>
<dbReference type="EMBL" id="BAABCV010000002">
    <property type="protein sequence ID" value="GAA4087106.1"/>
    <property type="molecule type" value="Genomic_DNA"/>
</dbReference>
<dbReference type="PANTHER" id="PTHR12526">
    <property type="entry name" value="GLYCOSYLTRANSFERASE"/>
    <property type="match status" value="1"/>
</dbReference>
<dbReference type="SUPFAM" id="SSF53756">
    <property type="entry name" value="UDP-Glycosyltransferase/glycogen phosphorylase"/>
    <property type="match status" value="1"/>
</dbReference>
<dbReference type="InterPro" id="IPR001296">
    <property type="entry name" value="Glyco_trans_1"/>
</dbReference>
<feature type="domain" description="Glycosyltransferase subfamily 4-like N-terminal" evidence="2">
    <location>
        <begin position="47"/>
        <end position="168"/>
    </location>
</feature>
<name>A0ABP7WE45_9SPHI</name>
<dbReference type="PANTHER" id="PTHR12526:SF638">
    <property type="entry name" value="SPORE COAT PROTEIN SA"/>
    <property type="match status" value="1"/>
</dbReference>
<sequence>MQKLMRITTVPVTLFILLKEQLSFISKYFDIVAVSSPGKMLNDIADETKVKIVAIPMTRKVTPLHDFLSLVRLVGVIKKEKPLIVHTHTPKAGLLGMIAAQVAGVPIRMHTVAGMPLLEKKGLLRYCLDITEKITYSCATRVYPNSERLLQIIAENKYCSQDKLQVIGKGSSNGIDTSYFNPQLFDKNKRKEIRSALNIRVNDFVFCFIGRIVSDKGVNELVNAFLKVNAVYPSTKLLLVGPFEDHLDPLQASTKNIILTNNNIIVPGYQKDVRPYLAISTAFVFPTYREGFPNVLMQAGAMNLPCITTDINGCSEIIKHMVNGLIVPVKNTGALGYAMMLLVSDSGLVNKLSAQSRGQIKTLYEQTYVMDELLTEYRRQLAKLLN</sequence>
<dbReference type="Gene3D" id="3.40.50.2000">
    <property type="entry name" value="Glycogen Phosphorylase B"/>
    <property type="match status" value="2"/>
</dbReference>
<accession>A0ABP7WE45</accession>
<dbReference type="CDD" id="cd03808">
    <property type="entry name" value="GT4_CapM-like"/>
    <property type="match status" value="1"/>
</dbReference>
<dbReference type="Pfam" id="PF00534">
    <property type="entry name" value="Glycos_transf_1"/>
    <property type="match status" value="1"/>
</dbReference>
<comment type="caution">
    <text evidence="3">The sequence shown here is derived from an EMBL/GenBank/DDBJ whole genome shotgun (WGS) entry which is preliminary data.</text>
</comment>
<feature type="domain" description="Glycosyl transferase family 1" evidence="1">
    <location>
        <begin position="190"/>
        <end position="357"/>
    </location>
</feature>
<reference evidence="4" key="1">
    <citation type="journal article" date="2019" name="Int. J. Syst. Evol. Microbiol.">
        <title>The Global Catalogue of Microorganisms (GCM) 10K type strain sequencing project: providing services to taxonomists for standard genome sequencing and annotation.</title>
        <authorList>
            <consortium name="The Broad Institute Genomics Platform"/>
            <consortium name="The Broad Institute Genome Sequencing Center for Infectious Disease"/>
            <person name="Wu L."/>
            <person name="Ma J."/>
        </authorList>
    </citation>
    <scope>NUCLEOTIDE SEQUENCE [LARGE SCALE GENOMIC DNA]</scope>
    <source>
        <strain evidence="4">JCM 17085</strain>
    </source>
</reference>
<gene>
    <name evidence="3" type="ORF">GCM10022392_05100</name>
</gene>
<evidence type="ECO:0000259" key="2">
    <source>
        <dbReference type="Pfam" id="PF13579"/>
    </source>
</evidence>
<dbReference type="Pfam" id="PF13579">
    <property type="entry name" value="Glyco_trans_4_4"/>
    <property type="match status" value="1"/>
</dbReference>